<dbReference type="Gene3D" id="3.90.190.10">
    <property type="entry name" value="Protein tyrosine phosphatase superfamily"/>
    <property type="match status" value="1"/>
</dbReference>
<evidence type="ECO:0000313" key="3">
    <source>
        <dbReference type="Proteomes" id="UP000199771"/>
    </source>
</evidence>
<dbReference type="InterPro" id="IPR029021">
    <property type="entry name" value="Prot-tyrosine_phosphatase-like"/>
</dbReference>
<dbReference type="RefSeq" id="WP_091530419.1">
    <property type="nucleotide sequence ID" value="NZ_FOOC01000001.1"/>
</dbReference>
<sequence>MNAKIWLDIPNCCTPSDGLCTGGRPRPQDLRDAQAKGVRTVVNLCPPSEDPGYDEPALVRELGMRYVNIPIAGPADLTPENARKLAAVLTAADGAILVHCASGNRVGALFALKAHYVDGMPPAQAIAEGRAHGLKALEPAVRQILGA</sequence>
<accession>A0A1I2H9A2</accession>
<dbReference type="STRING" id="1076937.SAMN04488120_101252"/>
<organism evidence="2 3">
    <name type="scientific">Fontimonas thermophila</name>
    <dbReference type="NCBI Taxonomy" id="1076937"/>
    <lineage>
        <taxon>Bacteria</taxon>
        <taxon>Pseudomonadati</taxon>
        <taxon>Pseudomonadota</taxon>
        <taxon>Gammaproteobacteria</taxon>
        <taxon>Nevskiales</taxon>
        <taxon>Nevskiaceae</taxon>
        <taxon>Fontimonas</taxon>
    </lineage>
</organism>
<proteinExistence type="predicted"/>
<dbReference type="AlphaFoldDB" id="A0A1I2H9A2"/>
<dbReference type="GO" id="GO:0016787">
    <property type="term" value="F:hydrolase activity"/>
    <property type="evidence" value="ECO:0007669"/>
    <property type="project" value="InterPro"/>
</dbReference>
<protein>
    <submittedName>
        <fullName evidence="2">TIGR01244 family protein</fullName>
    </submittedName>
</protein>
<evidence type="ECO:0000313" key="2">
    <source>
        <dbReference type="EMBL" id="SFF26242.1"/>
    </source>
</evidence>
<name>A0A1I2H9A2_9GAMM</name>
<dbReference type="CDD" id="cd14503">
    <property type="entry name" value="PTP-bact"/>
    <property type="match status" value="1"/>
</dbReference>
<dbReference type="Proteomes" id="UP000199771">
    <property type="component" value="Unassembled WGS sequence"/>
</dbReference>
<keyword evidence="3" id="KW-1185">Reference proteome</keyword>
<feature type="domain" description="Beta-lactamase hydrolase-like protein phosphatase-like" evidence="1">
    <location>
        <begin position="26"/>
        <end position="112"/>
    </location>
</feature>
<dbReference type="Pfam" id="PF04273">
    <property type="entry name" value="BLH_phosphatase"/>
    <property type="match status" value="1"/>
</dbReference>
<evidence type="ECO:0000259" key="1">
    <source>
        <dbReference type="Pfam" id="PF04273"/>
    </source>
</evidence>
<dbReference type="EMBL" id="FOOC01000001">
    <property type="protein sequence ID" value="SFF26242.1"/>
    <property type="molecule type" value="Genomic_DNA"/>
</dbReference>
<dbReference type="InterPro" id="IPR005939">
    <property type="entry name" value="BLH_phosphatase-like"/>
</dbReference>
<dbReference type="OrthoDB" id="270335at2"/>
<reference evidence="2 3" key="1">
    <citation type="submission" date="2016-10" db="EMBL/GenBank/DDBJ databases">
        <authorList>
            <person name="de Groot N.N."/>
        </authorList>
    </citation>
    <scope>NUCLEOTIDE SEQUENCE [LARGE SCALE GENOMIC DNA]</scope>
    <source>
        <strain evidence="2 3">DSM 23609</strain>
    </source>
</reference>
<gene>
    <name evidence="2" type="ORF">SAMN04488120_101252</name>
</gene>
<dbReference type="SUPFAM" id="SSF52799">
    <property type="entry name" value="(Phosphotyrosine protein) phosphatases II"/>
    <property type="match status" value="1"/>
</dbReference>